<dbReference type="Pfam" id="PF01841">
    <property type="entry name" value="Transglut_core"/>
    <property type="match status" value="1"/>
</dbReference>
<proteinExistence type="predicted"/>
<evidence type="ECO:0000313" key="3">
    <source>
        <dbReference type="EMBL" id="UXH76119.1"/>
    </source>
</evidence>
<reference evidence="3" key="1">
    <citation type="submission" date="2022-10" db="EMBL/GenBank/DDBJ databases">
        <title>Characterization and whole genome sequencing of a new Roseateles species, isolated from fresh water.</title>
        <authorList>
            <person name="Guliayeva D.Y."/>
            <person name="Akhremchuk A.E."/>
            <person name="Sikolenko M.A."/>
            <person name="Valentovich L.N."/>
            <person name="Sidarenka A.V."/>
        </authorList>
    </citation>
    <scope>NUCLEOTIDE SEQUENCE</scope>
    <source>
        <strain evidence="3">BIM B-1768</strain>
    </source>
</reference>
<dbReference type="PANTHER" id="PTHR33490:SF12">
    <property type="entry name" value="BLL5557 PROTEIN"/>
    <property type="match status" value="1"/>
</dbReference>
<organism evidence="3 4">
    <name type="scientific">Roseateles amylovorans</name>
    <dbReference type="NCBI Taxonomy" id="2978473"/>
    <lineage>
        <taxon>Bacteria</taxon>
        <taxon>Pseudomonadati</taxon>
        <taxon>Pseudomonadota</taxon>
        <taxon>Betaproteobacteria</taxon>
        <taxon>Burkholderiales</taxon>
        <taxon>Sphaerotilaceae</taxon>
        <taxon>Roseateles</taxon>
    </lineage>
</organism>
<dbReference type="SMART" id="SM00460">
    <property type="entry name" value="TGc"/>
    <property type="match status" value="1"/>
</dbReference>
<name>A0ABY6AUS2_9BURK</name>
<evidence type="ECO:0000313" key="4">
    <source>
        <dbReference type="Proteomes" id="UP001064933"/>
    </source>
</evidence>
<dbReference type="InterPro" id="IPR002931">
    <property type="entry name" value="Transglutaminase-like"/>
</dbReference>
<dbReference type="PANTHER" id="PTHR33490">
    <property type="entry name" value="BLR5614 PROTEIN-RELATED"/>
    <property type="match status" value="1"/>
</dbReference>
<sequence length="318" mass="34675">MIRLDLHFELDYHVDSPYGDFVFNIQPACTAAQRVLQEQVDVLPALPWRSDTIAGSGNRLLRLRAPQGPMHLTYTASVCIDHHIDDPAGIEETTIDHVPSDALHYLAPSRYCESDRLVPWANAEFGHLPCGYRRAEAVAHWVRGHIAYASLGSTPRTSAMDTLTDRTGVCRDYAHLMIALCRALSMPARYVTGTDYGANPAKPPDFHAYVEVYLGQRWYLFDPSGTGIPMGFVRIGTGRDAADVPFATLFGQVQAPYAPLVRAVACEGPGLQLPAHVDSALSTDGGPADLPGVPVLSTDRWQPPRETCPANDSGRLAS</sequence>
<protein>
    <submittedName>
        <fullName evidence="3">Transglutaminase family protein</fullName>
    </submittedName>
</protein>
<dbReference type="Gene3D" id="3.10.620.30">
    <property type="match status" value="1"/>
</dbReference>
<gene>
    <name evidence="3" type="ORF">N4261_13660</name>
</gene>
<feature type="region of interest" description="Disordered" evidence="1">
    <location>
        <begin position="277"/>
        <end position="318"/>
    </location>
</feature>
<dbReference type="Proteomes" id="UP001064933">
    <property type="component" value="Chromosome"/>
</dbReference>
<dbReference type="InterPro" id="IPR038765">
    <property type="entry name" value="Papain-like_cys_pep_sf"/>
</dbReference>
<dbReference type="EMBL" id="CP104562">
    <property type="protein sequence ID" value="UXH76119.1"/>
    <property type="molecule type" value="Genomic_DNA"/>
</dbReference>
<dbReference type="SUPFAM" id="SSF54001">
    <property type="entry name" value="Cysteine proteinases"/>
    <property type="match status" value="1"/>
</dbReference>
<accession>A0ABY6AUS2</accession>
<dbReference type="Gene3D" id="2.60.40.2250">
    <property type="match status" value="1"/>
</dbReference>
<dbReference type="RefSeq" id="WP_261755851.1">
    <property type="nucleotide sequence ID" value="NZ_CP104562.2"/>
</dbReference>
<keyword evidence="4" id="KW-1185">Reference proteome</keyword>
<feature type="domain" description="Transglutaminase-like" evidence="2">
    <location>
        <begin position="162"/>
        <end position="225"/>
    </location>
</feature>
<evidence type="ECO:0000259" key="2">
    <source>
        <dbReference type="SMART" id="SM00460"/>
    </source>
</evidence>
<evidence type="ECO:0000256" key="1">
    <source>
        <dbReference type="SAM" id="MobiDB-lite"/>
    </source>
</evidence>